<reference evidence="2 4" key="2">
    <citation type="submission" date="2020-08" db="EMBL/GenBank/DDBJ databases">
        <title>Genomic Encyclopedia of Type Strains, Phase III (KMG-III): the genomes of soil and plant-associated and newly described type strains.</title>
        <authorList>
            <person name="Whitman W."/>
        </authorList>
    </citation>
    <scope>NUCLEOTIDE SEQUENCE [LARGE SCALE GENOMIC DNA]</scope>
    <source>
        <strain evidence="2 4">CECT 8088</strain>
    </source>
</reference>
<protein>
    <submittedName>
        <fullName evidence="2 3">SAM-dependent methyltransferase</fullName>
    </submittedName>
</protein>
<name>A0A850NTF8_9PROT</name>
<dbReference type="CDD" id="cd02440">
    <property type="entry name" value="AdoMet_MTases"/>
    <property type="match status" value="1"/>
</dbReference>
<dbReference type="EMBL" id="JABXXQ010000027">
    <property type="protein sequence ID" value="NVN29317.1"/>
    <property type="molecule type" value="Genomic_DNA"/>
</dbReference>
<dbReference type="Proteomes" id="UP000557688">
    <property type="component" value="Unassembled WGS sequence"/>
</dbReference>
<dbReference type="RefSeq" id="WP_176622041.1">
    <property type="nucleotide sequence ID" value="NZ_JABXXQ010000027.1"/>
</dbReference>
<keyword evidence="3" id="KW-0808">Transferase</keyword>
<organism evidence="3 5">
    <name type="scientific">Endobacter medicaginis</name>
    <dbReference type="NCBI Taxonomy" id="1181271"/>
    <lineage>
        <taxon>Bacteria</taxon>
        <taxon>Pseudomonadati</taxon>
        <taxon>Pseudomonadota</taxon>
        <taxon>Alphaproteobacteria</taxon>
        <taxon>Acetobacterales</taxon>
        <taxon>Acetobacteraceae</taxon>
        <taxon>Endobacter</taxon>
    </lineage>
</organism>
<dbReference type="SUPFAM" id="SSF53335">
    <property type="entry name" value="S-adenosyl-L-methionine-dependent methyltransferases"/>
    <property type="match status" value="1"/>
</dbReference>
<dbReference type="GO" id="GO:0008168">
    <property type="term" value="F:methyltransferase activity"/>
    <property type="evidence" value="ECO:0007669"/>
    <property type="project" value="UniProtKB-KW"/>
</dbReference>
<evidence type="ECO:0000313" key="4">
    <source>
        <dbReference type="Proteomes" id="UP000557688"/>
    </source>
</evidence>
<dbReference type="EMBL" id="JACHXV010000001">
    <property type="protein sequence ID" value="MBB3172415.1"/>
    <property type="molecule type" value="Genomic_DNA"/>
</dbReference>
<dbReference type="AlphaFoldDB" id="A0A850NTF8"/>
<proteinExistence type="predicted"/>
<reference evidence="3 5" key="1">
    <citation type="submission" date="2020-06" db="EMBL/GenBank/DDBJ databases">
        <title>Description of novel acetic acid bacteria.</title>
        <authorList>
            <person name="Sombolestani A."/>
        </authorList>
    </citation>
    <scope>NUCLEOTIDE SEQUENCE [LARGE SCALE GENOMIC DNA]</scope>
    <source>
        <strain evidence="3 5">LMG 26838</strain>
    </source>
</reference>
<evidence type="ECO:0000313" key="5">
    <source>
        <dbReference type="Proteomes" id="UP000565205"/>
    </source>
</evidence>
<dbReference type="PANTHER" id="PTHR42912">
    <property type="entry name" value="METHYLTRANSFERASE"/>
    <property type="match status" value="1"/>
</dbReference>
<keyword evidence="3" id="KW-0489">Methyltransferase</keyword>
<keyword evidence="4" id="KW-1185">Reference proteome</keyword>
<dbReference type="InterPro" id="IPR029063">
    <property type="entry name" value="SAM-dependent_MTases_sf"/>
</dbReference>
<sequence length="298" mass="33666">MFISAGAEALHQKFRDRSDESWLDILVTSLRTPQIDGVEMPGFPEESFQRALHGHANEVSLHEAHSFFREVKAYAQYAGHPVAPHRTLLDFGCGWGRVLRLFMKDIEPGNLYGADSTSRFLMEARRCNPALSFLACGQAPGLILKEASLDYVVSWSVFSHLDEYLATRWVEEFWRLLKPGGLVFLTTQSRRFIGFCAEQRVKRASGIKLEHGWHEACADSFTDEAGANSRFEAGEFLHAASVAAPHPQSHYGEAIIPRGYVVKHWSRLFRLVTYMDNPVRLPQVLIVLQKPLIEGARI</sequence>
<dbReference type="InterPro" id="IPR050508">
    <property type="entry name" value="Methyltransf_Superfamily"/>
</dbReference>
<evidence type="ECO:0000313" key="3">
    <source>
        <dbReference type="EMBL" id="NVN29317.1"/>
    </source>
</evidence>
<dbReference type="Proteomes" id="UP000565205">
    <property type="component" value="Unassembled WGS sequence"/>
</dbReference>
<evidence type="ECO:0000259" key="1">
    <source>
        <dbReference type="Pfam" id="PF13649"/>
    </source>
</evidence>
<dbReference type="GO" id="GO:0032259">
    <property type="term" value="P:methylation"/>
    <property type="evidence" value="ECO:0007669"/>
    <property type="project" value="UniProtKB-KW"/>
</dbReference>
<dbReference type="Pfam" id="PF13649">
    <property type="entry name" value="Methyltransf_25"/>
    <property type="match status" value="1"/>
</dbReference>
<dbReference type="InterPro" id="IPR041698">
    <property type="entry name" value="Methyltransf_25"/>
</dbReference>
<evidence type="ECO:0000313" key="2">
    <source>
        <dbReference type="EMBL" id="MBB3172415.1"/>
    </source>
</evidence>
<feature type="domain" description="Methyltransferase" evidence="1">
    <location>
        <begin position="89"/>
        <end position="181"/>
    </location>
</feature>
<dbReference type="Gene3D" id="3.40.50.150">
    <property type="entry name" value="Vaccinia Virus protein VP39"/>
    <property type="match status" value="1"/>
</dbReference>
<accession>A0A850NTF8</accession>
<gene>
    <name evidence="2" type="ORF">FHR90_000221</name>
    <name evidence="3" type="ORF">HUK83_03050</name>
</gene>
<comment type="caution">
    <text evidence="3">The sequence shown here is derived from an EMBL/GenBank/DDBJ whole genome shotgun (WGS) entry which is preliminary data.</text>
</comment>